<evidence type="ECO:0000256" key="1">
    <source>
        <dbReference type="SAM" id="MobiDB-lite"/>
    </source>
</evidence>
<dbReference type="PANTHER" id="PTHR35481:SF1">
    <property type="entry name" value="DNA-DIRECTED RNA POLYMERASE SUBUNIT ALPHA"/>
    <property type="match status" value="1"/>
</dbReference>
<dbReference type="AlphaFoldDB" id="A0AAW2DIG0"/>
<evidence type="ECO:0000313" key="3">
    <source>
        <dbReference type="EMBL" id="KAL0009383.1"/>
    </source>
</evidence>
<dbReference type="InterPro" id="IPR057225">
    <property type="entry name" value="DUF7903"/>
</dbReference>
<accession>A0AAW2DIG0</accession>
<dbReference type="PANTHER" id="PTHR35481">
    <property type="entry name" value="DNA-DIRECTED RNA POLYMERASE SUBUNIT ALPHA"/>
    <property type="match status" value="1"/>
</dbReference>
<dbReference type="Proteomes" id="UP001459277">
    <property type="component" value="Unassembled WGS sequence"/>
</dbReference>
<name>A0AAW2DIG0_9ROSI</name>
<comment type="caution">
    <text evidence="3">The sequence shown here is derived from an EMBL/GenBank/DDBJ whole genome shotgun (WGS) entry which is preliminary data.</text>
</comment>
<keyword evidence="4" id="KW-1185">Reference proteome</keyword>
<protein>
    <recommendedName>
        <fullName evidence="2">DUF7903 domain-containing protein</fullName>
    </recommendedName>
</protein>
<feature type="domain" description="DUF7903" evidence="2">
    <location>
        <begin position="55"/>
        <end position="383"/>
    </location>
</feature>
<dbReference type="EMBL" id="JAZDWU010000003">
    <property type="protein sequence ID" value="KAL0009383.1"/>
    <property type="molecule type" value="Genomic_DNA"/>
</dbReference>
<organism evidence="3 4">
    <name type="scientific">Lithocarpus litseifolius</name>
    <dbReference type="NCBI Taxonomy" id="425828"/>
    <lineage>
        <taxon>Eukaryota</taxon>
        <taxon>Viridiplantae</taxon>
        <taxon>Streptophyta</taxon>
        <taxon>Embryophyta</taxon>
        <taxon>Tracheophyta</taxon>
        <taxon>Spermatophyta</taxon>
        <taxon>Magnoliopsida</taxon>
        <taxon>eudicotyledons</taxon>
        <taxon>Gunneridae</taxon>
        <taxon>Pentapetalae</taxon>
        <taxon>rosids</taxon>
        <taxon>fabids</taxon>
        <taxon>Fagales</taxon>
        <taxon>Fagaceae</taxon>
        <taxon>Lithocarpus</taxon>
    </lineage>
</organism>
<proteinExistence type="predicted"/>
<feature type="region of interest" description="Disordered" evidence="1">
    <location>
        <begin position="1"/>
        <end position="34"/>
    </location>
</feature>
<evidence type="ECO:0000313" key="4">
    <source>
        <dbReference type="Proteomes" id="UP001459277"/>
    </source>
</evidence>
<evidence type="ECO:0000259" key="2">
    <source>
        <dbReference type="Pfam" id="PF25475"/>
    </source>
</evidence>
<reference evidence="3 4" key="1">
    <citation type="submission" date="2024-01" db="EMBL/GenBank/DDBJ databases">
        <title>A telomere-to-telomere, gap-free genome of sweet tea (Lithocarpus litseifolius).</title>
        <authorList>
            <person name="Zhou J."/>
        </authorList>
    </citation>
    <scope>NUCLEOTIDE SEQUENCE [LARGE SCALE GENOMIC DNA]</scope>
    <source>
        <strain evidence="3">Zhou-2022a</strain>
        <tissue evidence="3">Leaf</tissue>
    </source>
</reference>
<gene>
    <name evidence="3" type="ORF">SO802_010885</name>
</gene>
<sequence length="385" mass="43833">MAYIPPHKRHSYEAAGSSESSDTHNRPSPIPQSLVPQFRRNLNLRLPPKPFPQRNGKIIYNYAEQAISTWFPVGLDHNHQFPSSVHVTPVSLQLFGRTTGTNRLVLFNNNNNHPVEQVRSPWVYIAENVVSDLLSSFENVRDEKLDLEDVRPKLVARFGKILFHESPSISEETTRVGLAAETTLSQLRRSFYTNIPNSYMENIKGEVAQMIKFDFEEEKDLYHVQLSDATLPDSTISCKCSVIKEDKKLQLCKIELHQLRHMVIDISCLDKNLDLRLMLSTKRTLTALTDDEMQSIRSLINSAILDQDVKGGLRWPLGKASSGGRYCVVGVWHTIAKDYKSSSLSLKVRHADRYDFRTSIGEATREINLKLKNIVSLLQVSNVYN</sequence>
<feature type="compositionally biased region" description="Basic residues" evidence="1">
    <location>
        <begin position="1"/>
        <end position="10"/>
    </location>
</feature>
<dbReference type="Pfam" id="PF25475">
    <property type="entry name" value="DUF7903"/>
    <property type="match status" value="1"/>
</dbReference>